<protein>
    <submittedName>
        <fullName evidence="1">Uncharacterized protein</fullName>
    </submittedName>
</protein>
<evidence type="ECO:0000313" key="2">
    <source>
        <dbReference type="Proteomes" id="UP000319894"/>
    </source>
</evidence>
<organism evidence="1 2">
    <name type="scientific">Haloglomus irregulare</name>
    <dbReference type="NCBI Taxonomy" id="2234134"/>
    <lineage>
        <taxon>Archaea</taxon>
        <taxon>Methanobacteriati</taxon>
        <taxon>Methanobacteriota</taxon>
        <taxon>Stenosarchaea group</taxon>
        <taxon>Halobacteria</taxon>
        <taxon>Halobacteriales</taxon>
        <taxon>Natronomonadaceae</taxon>
        <taxon>Haloglomus</taxon>
    </lineage>
</organism>
<proteinExistence type="predicted"/>
<sequence>MQRRARAGVNWCILAEEDKSRVGAWASVGGCGLVGVVAGGRLALRRHAGAGVAEVQPLAEE</sequence>
<dbReference type="EMBL" id="QMDX01000019">
    <property type="protein sequence ID" value="TSD08975.1"/>
    <property type="molecule type" value="Genomic_DNA"/>
</dbReference>
<name>A0A554MV12_9EURY</name>
<accession>A0A554MV12</accession>
<dbReference type="Proteomes" id="UP000319894">
    <property type="component" value="Unassembled WGS sequence"/>
</dbReference>
<keyword evidence="2" id="KW-1185">Reference proteome</keyword>
<gene>
    <name evidence="1" type="ORF">DP107_17350</name>
</gene>
<dbReference type="AlphaFoldDB" id="A0A554MV12"/>
<reference evidence="1 2" key="1">
    <citation type="submission" date="2018-06" db="EMBL/GenBank/DDBJ databases">
        <title>Natronomonas sp. F16-60 a new haloarchaeon isolated from a solar saltern of Isla Cristina, Huelva, Spain.</title>
        <authorList>
            <person name="Duran-Viseras A."/>
            <person name="Sanchez-Porro C."/>
            <person name="Ventosa A."/>
        </authorList>
    </citation>
    <scope>NUCLEOTIDE SEQUENCE [LARGE SCALE GENOMIC DNA]</scope>
    <source>
        <strain evidence="1 2">F16-60</strain>
    </source>
</reference>
<dbReference type="InParanoid" id="A0A554MV12"/>
<evidence type="ECO:0000313" key="1">
    <source>
        <dbReference type="EMBL" id="TSD08975.1"/>
    </source>
</evidence>
<comment type="caution">
    <text evidence="1">The sequence shown here is derived from an EMBL/GenBank/DDBJ whole genome shotgun (WGS) entry which is preliminary data.</text>
</comment>